<name>A0ACB9ZTT1_CATRO</name>
<protein>
    <submittedName>
        <fullName evidence="1">Uncharacterized protein</fullName>
    </submittedName>
</protein>
<sequence length="145" mass="17601">MRSIIIKNLFIWLVFSFYFFQVMQKVHSQAYRVEIRNSLPNNTKTPLVFRCQSKDDDLGYHSLTPGGEYYWDFDLNFFMSTLFFCHFYWGPKDSVFDVFTWKLAKKNCDSSWFFLNKCVWFVTEDGFSIWQRVGDNQGLKMMHRW</sequence>
<organism evidence="1 2">
    <name type="scientific">Catharanthus roseus</name>
    <name type="common">Madagascar periwinkle</name>
    <name type="synonym">Vinca rosea</name>
    <dbReference type="NCBI Taxonomy" id="4058"/>
    <lineage>
        <taxon>Eukaryota</taxon>
        <taxon>Viridiplantae</taxon>
        <taxon>Streptophyta</taxon>
        <taxon>Embryophyta</taxon>
        <taxon>Tracheophyta</taxon>
        <taxon>Spermatophyta</taxon>
        <taxon>Magnoliopsida</taxon>
        <taxon>eudicotyledons</taxon>
        <taxon>Gunneridae</taxon>
        <taxon>Pentapetalae</taxon>
        <taxon>asterids</taxon>
        <taxon>lamiids</taxon>
        <taxon>Gentianales</taxon>
        <taxon>Apocynaceae</taxon>
        <taxon>Rauvolfioideae</taxon>
        <taxon>Vinceae</taxon>
        <taxon>Catharanthinae</taxon>
        <taxon>Catharanthus</taxon>
    </lineage>
</organism>
<dbReference type="Proteomes" id="UP001060085">
    <property type="component" value="Linkage Group LG08"/>
</dbReference>
<reference evidence="2" key="1">
    <citation type="journal article" date="2023" name="Nat. Plants">
        <title>Single-cell RNA sequencing provides a high-resolution roadmap for understanding the multicellular compartmentation of specialized metabolism.</title>
        <authorList>
            <person name="Sun S."/>
            <person name="Shen X."/>
            <person name="Li Y."/>
            <person name="Li Y."/>
            <person name="Wang S."/>
            <person name="Li R."/>
            <person name="Zhang H."/>
            <person name="Shen G."/>
            <person name="Guo B."/>
            <person name="Wei J."/>
            <person name="Xu J."/>
            <person name="St-Pierre B."/>
            <person name="Chen S."/>
            <person name="Sun C."/>
        </authorList>
    </citation>
    <scope>NUCLEOTIDE SEQUENCE [LARGE SCALE GENOMIC DNA]</scope>
</reference>
<proteinExistence type="predicted"/>
<evidence type="ECO:0000313" key="2">
    <source>
        <dbReference type="Proteomes" id="UP001060085"/>
    </source>
</evidence>
<comment type="caution">
    <text evidence="1">The sequence shown here is derived from an EMBL/GenBank/DDBJ whole genome shotgun (WGS) entry which is preliminary data.</text>
</comment>
<evidence type="ECO:0000313" key="1">
    <source>
        <dbReference type="EMBL" id="KAI5651141.1"/>
    </source>
</evidence>
<dbReference type="EMBL" id="CM044708">
    <property type="protein sequence ID" value="KAI5651141.1"/>
    <property type="molecule type" value="Genomic_DNA"/>
</dbReference>
<accession>A0ACB9ZTT1</accession>
<keyword evidence="2" id="KW-1185">Reference proteome</keyword>
<gene>
    <name evidence="1" type="ORF">M9H77_37146</name>
</gene>